<dbReference type="RefSeq" id="WP_163145685.1">
    <property type="nucleotide sequence ID" value="NZ_CP044455.1"/>
</dbReference>
<evidence type="ECO:0000259" key="1">
    <source>
        <dbReference type="PROSITE" id="PS51707"/>
    </source>
</evidence>
<reference evidence="3 4" key="1">
    <citation type="submission" date="2019-09" db="EMBL/GenBank/DDBJ databases">
        <title>Non-baumannii Acinetobacter spp. carrying blaNDM-1 isolated in China.</title>
        <authorList>
            <person name="Cui C."/>
            <person name="Chen C."/>
            <person name="Sun J."/>
            <person name="Liu Y."/>
        </authorList>
    </citation>
    <scope>NUCLEOTIDE SEQUENCE [LARGE SCALE GENOMIC DNA]</scope>
    <source>
        <strain evidence="3 4">B18</strain>
    </source>
</reference>
<dbReference type="Proteomes" id="UP000503440">
    <property type="component" value="Chromosome"/>
</dbReference>
<gene>
    <name evidence="3" type="ORF">FSC09_05505</name>
</gene>
<sequence>MAEIELKFQVPVHQRRAFEKAIAKKKAVPMQLWAKYYDSPEQQLAQHAIALRQRLEGQRWCQTLKAPGQHHFERFELELALGPDEPEQLDLSLYQEHKQAQTLLKQALELKKADLKNTGLELQFETDVQRLIVLEQVKDSAIELAFDQGEVRTPTAQSDIYEVEFELKHGDVSDLIDFVQPWVKRYQLWLDVRSKSQRGQMLKNQQNILPVQHQTPFSLDKHDSSSHALAKIVSNCLTHLLPNATAIADNHYQSGHVHQARVAIRRLRSALKIFGHWSEQVQPEWQAQLAELFRQLGSTRDRDALSESLMPRLAEAGSPLAELPASSESSDEIDALFRAPETVRLLLELLQFSQCTAQEDDQSLKKQVRKQLAKMHRQICQDAVQFEHLDSEQKHRTRKRVKRLRYSVEFIASLFEADAVKQYLKALKPAQESLGQFNDLVVAEALFQHEVQQNPQAWFVLGWIAAEQKHVLAEAQQHLLEFTRSKTFWSD</sequence>
<evidence type="ECO:0000259" key="2">
    <source>
        <dbReference type="PROSITE" id="PS51708"/>
    </source>
</evidence>
<dbReference type="PANTHER" id="PTHR39339">
    <property type="entry name" value="SLR1444 PROTEIN"/>
    <property type="match status" value="1"/>
</dbReference>
<dbReference type="Gene3D" id="2.40.320.10">
    <property type="entry name" value="Hypothetical Protein Pfu-838710-001"/>
    <property type="match status" value="1"/>
</dbReference>
<feature type="domain" description="CYTH" evidence="1">
    <location>
        <begin position="1"/>
        <end position="206"/>
    </location>
</feature>
<dbReference type="SMART" id="SM01118">
    <property type="entry name" value="CYTH"/>
    <property type="match status" value="1"/>
</dbReference>
<dbReference type="PROSITE" id="PS51707">
    <property type="entry name" value="CYTH"/>
    <property type="match status" value="1"/>
</dbReference>
<name>A0A6C0Y119_9GAMM</name>
<organism evidence="3 4">
    <name type="scientific">Acinetobacter indicus</name>
    <dbReference type="NCBI Taxonomy" id="756892"/>
    <lineage>
        <taxon>Bacteria</taxon>
        <taxon>Pseudomonadati</taxon>
        <taxon>Pseudomonadota</taxon>
        <taxon>Gammaproteobacteria</taxon>
        <taxon>Moraxellales</taxon>
        <taxon>Moraxellaceae</taxon>
        <taxon>Acinetobacter</taxon>
    </lineage>
</organism>
<dbReference type="InterPro" id="IPR038186">
    <property type="entry name" value="CHAD_dom_sf"/>
</dbReference>
<dbReference type="PANTHER" id="PTHR39339:SF1">
    <property type="entry name" value="CHAD DOMAIN-CONTAINING PROTEIN"/>
    <property type="match status" value="1"/>
</dbReference>
<accession>A0A6C0Y119</accession>
<dbReference type="Pfam" id="PF01928">
    <property type="entry name" value="CYTH"/>
    <property type="match status" value="1"/>
</dbReference>
<proteinExistence type="predicted"/>
<dbReference type="Gene3D" id="1.40.20.10">
    <property type="entry name" value="CHAD domain"/>
    <property type="match status" value="1"/>
</dbReference>
<dbReference type="SMART" id="SM00880">
    <property type="entry name" value="CHAD"/>
    <property type="match status" value="1"/>
</dbReference>
<feature type="domain" description="CHAD" evidence="2">
    <location>
        <begin position="222"/>
        <end position="488"/>
    </location>
</feature>
<evidence type="ECO:0000313" key="4">
    <source>
        <dbReference type="Proteomes" id="UP000503440"/>
    </source>
</evidence>
<dbReference type="InterPro" id="IPR023577">
    <property type="entry name" value="CYTH_domain"/>
</dbReference>
<evidence type="ECO:0000313" key="3">
    <source>
        <dbReference type="EMBL" id="QIC69893.1"/>
    </source>
</evidence>
<dbReference type="EMBL" id="CP044455">
    <property type="protein sequence ID" value="QIC69893.1"/>
    <property type="molecule type" value="Genomic_DNA"/>
</dbReference>
<dbReference type="AlphaFoldDB" id="A0A6C0Y119"/>
<dbReference type="PROSITE" id="PS51708">
    <property type="entry name" value="CHAD"/>
    <property type="match status" value="1"/>
</dbReference>
<dbReference type="InterPro" id="IPR033469">
    <property type="entry name" value="CYTH-like_dom_sf"/>
</dbReference>
<protein>
    <submittedName>
        <fullName evidence="3">CYTH and CHAD domain-containing protein</fullName>
    </submittedName>
</protein>
<dbReference type="InterPro" id="IPR007899">
    <property type="entry name" value="CHAD_dom"/>
</dbReference>
<dbReference type="SUPFAM" id="SSF55154">
    <property type="entry name" value="CYTH-like phosphatases"/>
    <property type="match status" value="1"/>
</dbReference>
<dbReference type="CDD" id="cd07756">
    <property type="entry name" value="CYTH-like_Pase_CHAD"/>
    <property type="match status" value="1"/>
</dbReference>
<dbReference type="Pfam" id="PF05235">
    <property type="entry name" value="CHAD"/>
    <property type="match status" value="1"/>
</dbReference>